<evidence type="ECO:0000313" key="3">
    <source>
        <dbReference type="Proteomes" id="UP001175000"/>
    </source>
</evidence>
<sequence>MHLRSILTVGITALSVHTSTAHPVLPNAAVSARGPLPSPVAGNIQYHEDPITMDPPSKLLYGGTSSTDKDKIKTPFKIGVTSPQANSVSPPQPQADECPKGCYRLWGRLHCGDKPFWNPLFGHGGVVHYCDGKTRLRAQKVQRKGIQQMQRELERERDNQGRLA</sequence>
<keyword evidence="1" id="KW-0732">Signal</keyword>
<proteinExistence type="predicted"/>
<keyword evidence="3" id="KW-1185">Reference proteome</keyword>
<dbReference type="Proteomes" id="UP001175000">
    <property type="component" value="Unassembled WGS sequence"/>
</dbReference>
<organism evidence="2 3">
    <name type="scientific">Immersiella caudata</name>
    <dbReference type="NCBI Taxonomy" id="314043"/>
    <lineage>
        <taxon>Eukaryota</taxon>
        <taxon>Fungi</taxon>
        <taxon>Dikarya</taxon>
        <taxon>Ascomycota</taxon>
        <taxon>Pezizomycotina</taxon>
        <taxon>Sordariomycetes</taxon>
        <taxon>Sordariomycetidae</taxon>
        <taxon>Sordariales</taxon>
        <taxon>Lasiosphaeriaceae</taxon>
        <taxon>Immersiella</taxon>
    </lineage>
</organism>
<evidence type="ECO:0000313" key="2">
    <source>
        <dbReference type="EMBL" id="KAK0622734.1"/>
    </source>
</evidence>
<name>A0AA39WW53_9PEZI</name>
<protein>
    <submittedName>
        <fullName evidence="2">Uncharacterized protein</fullName>
    </submittedName>
</protein>
<gene>
    <name evidence="2" type="ORF">B0T14DRAFT_514347</name>
</gene>
<accession>A0AA39WW53</accession>
<evidence type="ECO:0000256" key="1">
    <source>
        <dbReference type="SAM" id="SignalP"/>
    </source>
</evidence>
<comment type="caution">
    <text evidence="2">The sequence shown here is derived from an EMBL/GenBank/DDBJ whole genome shotgun (WGS) entry which is preliminary data.</text>
</comment>
<dbReference type="AlphaFoldDB" id="A0AA39WW53"/>
<feature type="chain" id="PRO_5041201878" evidence="1">
    <location>
        <begin position="22"/>
        <end position="164"/>
    </location>
</feature>
<feature type="signal peptide" evidence="1">
    <location>
        <begin position="1"/>
        <end position="21"/>
    </location>
</feature>
<reference evidence="2" key="1">
    <citation type="submission" date="2023-06" db="EMBL/GenBank/DDBJ databases">
        <title>Genome-scale phylogeny and comparative genomics of the fungal order Sordariales.</title>
        <authorList>
            <consortium name="Lawrence Berkeley National Laboratory"/>
            <person name="Hensen N."/>
            <person name="Bonometti L."/>
            <person name="Westerberg I."/>
            <person name="Brannstrom I.O."/>
            <person name="Guillou S."/>
            <person name="Cros-Aarteil S."/>
            <person name="Calhoun S."/>
            <person name="Haridas S."/>
            <person name="Kuo A."/>
            <person name="Mondo S."/>
            <person name="Pangilinan J."/>
            <person name="Riley R."/>
            <person name="Labutti K."/>
            <person name="Andreopoulos B."/>
            <person name="Lipzen A."/>
            <person name="Chen C."/>
            <person name="Yanf M."/>
            <person name="Daum C."/>
            <person name="Ng V."/>
            <person name="Clum A."/>
            <person name="Steindorff A."/>
            <person name="Ohm R."/>
            <person name="Martin F."/>
            <person name="Silar P."/>
            <person name="Natvig D."/>
            <person name="Lalanne C."/>
            <person name="Gautier V."/>
            <person name="Ament-Velasquez S.L."/>
            <person name="Kruys A."/>
            <person name="Hutchinson M.I."/>
            <person name="Powell A.J."/>
            <person name="Barry K."/>
            <person name="Miller A.N."/>
            <person name="Grigoriev I.V."/>
            <person name="Debuchy R."/>
            <person name="Gladieux P."/>
            <person name="Thoren M.H."/>
            <person name="Johannesson H."/>
        </authorList>
    </citation>
    <scope>NUCLEOTIDE SEQUENCE</scope>
    <source>
        <strain evidence="2">CBS 606.72</strain>
    </source>
</reference>
<dbReference type="EMBL" id="JAULSU010000003">
    <property type="protein sequence ID" value="KAK0622734.1"/>
    <property type="molecule type" value="Genomic_DNA"/>
</dbReference>